<accession>A0A3S5FG28</accession>
<organism evidence="1 2">
    <name type="scientific">Protopolystoma xenopodis</name>
    <dbReference type="NCBI Taxonomy" id="117903"/>
    <lineage>
        <taxon>Eukaryota</taxon>
        <taxon>Metazoa</taxon>
        <taxon>Spiralia</taxon>
        <taxon>Lophotrochozoa</taxon>
        <taxon>Platyhelminthes</taxon>
        <taxon>Monogenea</taxon>
        <taxon>Polyopisthocotylea</taxon>
        <taxon>Polystomatidea</taxon>
        <taxon>Polystomatidae</taxon>
        <taxon>Protopolystoma</taxon>
    </lineage>
</organism>
<dbReference type="Proteomes" id="UP000784294">
    <property type="component" value="Unassembled WGS sequence"/>
</dbReference>
<evidence type="ECO:0000313" key="1">
    <source>
        <dbReference type="EMBL" id="VEL35570.1"/>
    </source>
</evidence>
<dbReference type="EMBL" id="CAAALY010250129">
    <property type="protein sequence ID" value="VEL35570.1"/>
    <property type="molecule type" value="Genomic_DNA"/>
</dbReference>
<evidence type="ECO:0000313" key="2">
    <source>
        <dbReference type="Proteomes" id="UP000784294"/>
    </source>
</evidence>
<name>A0A3S5FG28_9PLAT</name>
<dbReference type="AlphaFoldDB" id="A0A3S5FG28"/>
<proteinExistence type="predicted"/>
<sequence>MMAILTDDADYDAGETFRNVPRPWFNFGNGHADNGPRTSCPGSKLLLSDVFIGSPSLLSQLSLTLLSSSRPIIKFL</sequence>
<keyword evidence="2" id="KW-1185">Reference proteome</keyword>
<comment type="caution">
    <text evidence="1">The sequence shown here is derived from an EMBL/GenBank/DDBJ whole genome shotgun (WGS) entry which is preliminary data.</text>
</comment>
<protein>
    <submittedName>
        <fullName evidence="1">Uncharacterized protein</fullName>
    </submittedName>
</protein>
<gene>
    <name evidence="1" type="ORF">PXEA_LOCUS29010</name>
</gene>
<reference evidence="1" key="1">
    <citation type="submission" date="2018-11" db="EMBL/GenBank/DDBJ databases">
        <authorList>
            <consortium name="Pathogen Informatics"/>
        </authorList>
    </citation>
    <scope>NUCLEOTIDE SEQUENCE</scope>
</reference>